<dbReference type="Pfam" id="PF00528">
    <property type="entry name" value="BPD_transp_1"/>
    <property type="match status" value="1"/>
</dbReference>
<dbReference type="PANTHER" id="PTHR30151">
    <property type="entry name" value="ALKANE SULFONATE ABC TRANSPORTER-RELATED, MEMBRANE SUBUNIT"/>
    <property type="match status" value="1"/>
</dbReference>
<evidence type="ECO:0000313" key="11">
    <source>
        <dbReference type="Proteomes" id="UP000321058"/>
    </source>
</evidence>
<evidence type="ECO:0000256" key="1">
    <source>
        <dbReference type="ARBA" id="ARBA00004651"/>
    </source>
</evidence>
<accession>A0A512N2Z1</accession>
<reference evidence="10 11" key="1">
    <citation type="submission" date="2019-07" db="EMBL/GenBank/DDBJ databases">
        <title>Whole genome shotgun sequence of Reyranella soli NBRC 108950.</title>
        <authorList>
            <person name="Hosoyama A."/>
            <person name="Uohara A."/>
            <person name="Ohji S."/>
            <person name="Ichikawa N."/>
        </authorList>
    </citation>
    <scope>NUCLEOTIDE SEQUENCE [LARGE SCALE GENOMIC DNA]</scope>
    <source>
        <strain evidence="10 11">NBRC 108950</strain>
    </source>
</reference>
<evidence type="ECO:0000313" key="10">
    <source>
        <dbReference type="EMBL" id="GEP53342.1"/>
    </source>
</evidence>
<dbReference type="InterPro" id="IPR000515">
    <property type="entry name" value="MetI-like"/>
</dbReference>
<comment type="subcellular location">
    <subcellularLocation>
        <location evidence="1 7">Cell membrane</location>
        <topology evidence="1 7">Multi-pass membrane protein</topology>
    </subcellularLocation>
</comment>
<keyword evidence="2 7" id="KW-0813">Transport</keyword>
<keyword evidence="3" id="KW-1003">Cell membrane</keyword>
<feature type="transmembrane region" description="Helical" evidence="7">
    <location>
        <begin position="92"/>
        <end position="113"/>
    </location>
</feature>
<evidence type="ECO:0000256" key="3">
    <source>
        <dbReference type="ARBA" id="ARBA00022475"/>
    </source>
</evidence>
<feature type="transmembrane region" description="Helical" evidence="7">
    <location>
        <begin position="243"/>
        <end position="261"/>
    </location>
</feature>
<dbReference type="Gene3D" id="1.10.3720.10">
    <property type="entry name" value="MetI-like"/>
    <property type="match status" value="1"/>
</dbReference>
<evidence type="ECO:0000256" key="6">
    <source>
        <dbReference type="ARBA" id="ARBA00023136"/>
    </source>
</evidence>
<comment type="caution">
    <text evidence="10">The sequence shown here is derived from an EMBL/GenBank/DDBJ whole genome shotgun (WGS) entry which is preliminary data.</text>
</comment>
<feature type="transmembrane region" description="Helical" evidence="7">
    <location>
        <begin position="151"/>
        <end position="168"/>
    </location>
</feature>
<organism evidence="10 11">
    <name type="scientific">Reyranella soli</name>
    <dbReference type="NCBI Taxonomy" id="1230389"/>
    <lineage>
        <taxon>Bacteria</taxon>
        <taxon>Pseudomonadati</taxon>
        <taxon>Pseudomonadota</taxon>
        <taxon>Alphaproteobacteria</taxon>
        <taxon>Hyphomicrobiales</taxon>
        <taxon>Reyranellaceae</taxon>
        <taxon>Reyranella</taxon>
    </lineage>
</organism>
<name>A0A512N2Z1_9HYPH</name>
<dbReference type="CDD" id="cd06261">
    <property type="entry name" value="TM_PBP2"/>
    <property type="match status" value="1"/>
</dbReference>
<feature type="region of interest" description="Disordered" evidence="8">
    <location>
        <begin position="1"/>
        <end position="23"/>
    </location>
</feature>
<dbReference type="GO" id="GO:0055085">
    <property type="term" value="P:transmembrane transport"/>
    <property type="evidence" value="ECO:0007669"/>
    <property type="project" value="InterPro"/>
</dbReference>
<feature type="domain" description="ABC transmembrane type-1" evidence="9">
    <location>
        <begin position="85"/>
        <end position="265"/>
    </location>
</feature>
<sequence>MTDVANERPTGVAAEPTATAAPAPVRTRRPARLFAISTLSVLFVLAAWYISTDRGWVSPVFLPKPGRVVSEALANLANGQLGKDIWMSTQRVLLGFVLAGVFAIPLGIVMAVWPPAKAAVAPFVSLLRPLPSITWIPLTMLWLGIGEAQKVAIVFMGSWIYILLYTVESTKRVDPLLIRAARSLGANDLDVMLHVILPGALPGIIAGLKVTLAISWSCVLSAEMIAAQNGLGALIWQGKDWGNLALVLVGMLCISIVVLVADKLANMLERLLLPWERHHRT</sequence>
<evidence type="ECO:0000256" key="7">
    <source>
        <dbReference type="RuleBase" id="RU363032"/>
    </source>
</evidence>
<evidence type="ECO:0000256" key="2">
    <source>
        <dbReference type="ARBA" id="ARBA00022448"/>
    </source>
</evidence>
<feature type="transmembrane region" description="Helical" evidence="7">
    <location>
        <begin position="125"/>
        <end position="145"/>
    </location>
</feature>
<comment type="similarity">
    <text evidence="7">Belongs to the binding-protein-dependent transport system permease family.</text>
</comment>
<feature type="compositionally biased region" description="Low complexity" evidence="8">
    <location>
        <begin position="9"/>
        <end position="23"/>
    </location>
</feature>
<dbReference type="GO" id="GO:0005886">
    <property type="term" value="C:plasma membrane"/>
    <property type="evidence" value="ECO:0007669"/>
    <property type="project" value="UniProtKB-SubCell"/>
</dbReference>
<dbReference type="AlphaFoldDB" id="A0A512N2Z1"/>
<evidence type="ECO:0000256" key="5">
    <source>
        <dbReference type="ARBA" id="ARBA00022989"/>
    </source>
</evidence>
<keyword evidence="6 7" id="KW-0472">Membrane</keyword>
<dbReference type="EMBL" id="BKAJ01000008">
    <property type="protein sequence ID" value="GEP53342.1"/>
    <property type="molecule type" value="Genomic_DNA"/>
</dbReference>
<dbReference type="RefSeq" id="WP_246157991.1">
    <property type="nucleotide sequence ID" value="NZ_BKAJ01000008.1"/>
</dbReference>
<keyword evidence="5 7" id="KW-1133">Transmembrane helix</keyword>
<dbReference type="Proteomes" id="UP000321058">
    <property type="component" value="Unassembled WGS sequence"/>
</dbReference>
<evidence type="ECO:0000259" key="9">
    <source>
        <dbReference type="PROSITE" id="PS50928"/>
    </source>
</evidence>
<protein>
    <submittedName>
        <fullName evidence="10">ABC transporter permease</fullName>
    </submittedName>
</protein>
<evidence type="ECO:0000256" key="4">
    <source>
        <dbReference type="ARBA" id="ARBA00022692"/>
    </source>
</evidence>
<dbReference type="SUPFAM" id="SSF161098">
    <property type="entry name" value="MetI-like"/>
    <property type="match status" value="1"/>
</dbReference>
<dbReference type="PANTHER" id="PTHR30151:SF0">
    <property type="entry name" value="ABC TRANSPORTER PERMEASE PROTEIN MJ0413-RELATED"/>
    <property type="match status" value="1"/>
</dbReference>
<proteinExistence type="inferred from homology"/>
<keyword evidence="11" id="KW-1185">Reference proteome</keyword>
<gene>
    <name evidence="10" type="ORF">RSO01_05080</name>
</gene>
<dbReference type="InterPro" id="IPR035906">
    <property type="entry name" value="MetI-like_sf"/>
</dbReference>
<feature type="transmembrane region" description="Helical" evidence="7">
    <location>
        <begin position="33"/>
        <end position="51"/>
    </location>
</feature>
<evidence type="ECO:0000256" key="8">
    <source>
        <dbReference type="SAM" id="MobiDB-lite"/>
    </source>
</evidence>
<dbReference type="PROSITE" id="PS50928">
    <property type="entry name" value="ABC_TM1"/>
    <property type="match status" value="1"/>
</dbReference>
<keyword evidence="4 7" id="KW-0812">Transmembrane</keyword>